<evidence type="ECO:0000256" key="2">
    <source>
        <dbReference type="ARBA" id="ARBA00022598"/>
    </source>
</evidence>
<keyword evidence="9" id="KW-1185">Reference proteome</keyword>
<evidence type="ECO:0000256" key="6">
    <source>
        <dbReference type="ARBA" id="ARBA00023146"/>
    </source>
</evidence>
<evidence type="ECO:0000256" key="4">
    <source>
        <dbReference type="ARBA" id="ARBA00022840"/>
    </source>
</evidence>
<keyword evidence="6" id="KW-0030">Aminoacyl-tRNA synthetase</keyword>
<dbReference type="SUPFAM" id="SSF50677">
    <property type="entry name" value="ValRS/IleRS/LeuRS editing domain"/>
    <property type="match status" value="1"/>
</dbReference>
<protein>
    <recommendedName>
        <fullName evidence="1">valine--tRNA ligase</fullName>
        <ecNumber evidence="1">6.1.1.9</ecNumber>
    </recommendedName>
    <alternativeName>
        <fullName evidence="7">Valyl-tRNA synthetase</fullName>
    </alternativeName>
</protein>
<dbReference type="GO" id="GO:0006438">
    <property type="term" value="P:valyl-tRNA aminoacylation"/>
    <property type="evidence" value="ECO:0007669"/>
    <property type="project" value="InterPro"/>
</dbReference>
<organism evidence="8 9">
    <name type="scientific">Candidatus Pinguicoccus supinus</name>
    <dbReference type="NCBI Taxonomy" id="2529394"/>
    <lineage>
        <taxon>Bacteria</taxon>
        <taxon>Pseudomonadati</taxon>
        <taxon>Verrucomicrobiota</taxon>
        <taxon>Candidatus Pinguicoccus</taxon>
    </lineage>
</organism>
<name>A0A7T0BRF5_9BACT</name>
<gene>
    <name evidence="8" type="ORF">E5P55_00575</name>
</gene>
<dbReference type="Gene3D" id="3.90.740.10">
    <property type="entry name" value="Valyl/Leucyl/Isoleucyl-tRNA synthetase, editing domain"/>
    <property type="match status" value="1"/>
</dbReference>
<keyword evidence="4" id="KW-0067">ATP-binding</keyword>
<evidence type="ECO:0000313" key="8">
    <source>
        <dbReference type="EMBL" id="QPJ58469.1"/>
    </source>
</evidence>
<proteinExistence type="predicted"/>
<dbReference type="GO" id="GO:0005524">
    <property type="term" value="F:ATP binding"/>
    <property type="evidence" value="ECO:0007669"/>
    <property type="project" value="UniProtKB-KW"/>
</dbReference>
<dbReference type="GO" id="GO:0004832">
    <property type="term" value="F:valine-tRNA ligase activity"/>
    <property type="evidence" value="ECO:0007669"/>
    <property type="project" value="UniProtKB-EC"/>
</dbReference>
<dbReference type="GO" id="GO:0005829">
    <property type="term" value="C:cytosol"/>
    <property type="evidence" value="ECO:0007669"/>
    <property type="project" value="TreeGrafter"/>
</dbReference>
<accession>A0A7T0BRF5</accession>
<keyword evidence="3" id="KW-0547">Nucleotide-binding</keyword>
<evidence type="ECO:0000313" key="9">
    <source>
        <dbReference type="Proteomes" id="UP000594451"/>
    </source>
</evidence>
<dbReference type="InterPro" id="IPR002303">
    <property type="entry name" value="Valyl-tRNA_ligase"/>
</dbReference>
<dbReference type="EC" id="6.1.1.9" evidence="1"/>
<evidence type="ECO:0000256" key="7">
    <source>
        <dbReference type="ARBA" id="ARBA00029936"/>
    </source>
</evidence>
<dbReference type="PANTHER" id="PTHR11946">
    <property type="entry name" value="VALYL-TRNA SYNTHETASES"/>
    <property type="match status" value="1"/>
</dbReference>
<dbReference type="PANTHER" id="PTHR11946:SF93">
    <property type="entry name" value="VALINE--TRNA LIGASE, CHLOROPLASTIC_MITOCHONDRIAL 2"/>
    <property type="match status" value="1"/>
</dbReference>
<keyword evidence="2" id="KW-0436">Ligase</keyword>
<evidence type="ECO:0000256" key="5">
    <source>
        <dbReference type="ARBA" id="ARBA00022917"/>
    </source>
</evidence>
<dbReference type="GO" id="GO:0002161">
    <property type="term" value="F:aminoacyl-tRNA deacylase activity"/>
    <property type="evidence" value="ECO:0007669"/>
    <property type="project" value="InterPro"/>
</dbReference>
<keyword evidence="5" id="KW-0648">Protein biosynthesis</keyword>
<evidence type="ECO:0000256" key="1">
    <source>
        <dbReference type="ARBA" id="ARBA00013169"/>
    </source>
</evidence>
<dbReference type="Proteomes" id="UP000594451">
    <property type="component" value="Chromosome"/>
</dbReference>
<reference evidence="8 9" key="1">
    <citation type="journal article" date="2020" name="Sci. Rep.">
        <title>Morphology, ultrastructure, genomics, and phylogeny of Euplotes vanleeuwenhoeki sp. nov. and its ultra-reduced endosymbiont Candidatus Pinguicoccus supinus sp. nov.</title>
        <authorList>
            <person name="Serra V."/>
            <person name="Gammuto L."/>
            <person name="Nitla V."/>
            <person name="Castelli M."/>
            <person name="Lanzoni O."/>
            <person name="Sassera D."/>
            <person name="Bandi C."/>
            <person name="Sandeep B.V."/>
            <person name="Verni F."/>
            <person name="Modeo L."/>
            <person name="Petroni G."/>
        </authorList>
    </citation>
    <scope>NUCLEOTIDE SEQUENCE [LARGE SCALE GENOMIC DNA]</scope>
    <source>
        <strain evidence="8 9">KKR18_Esm</strain>
    </source>
</reference>
<evidence type="ECO:0000256" key="3">
    <source>
        <dbReference type="ARBA" id="ARBA00022741"/>
    </source>
</evidence>
<dbReference type="EMBL" id="CP039370">
    <property type="protein sequence ID" value="QPJ58469.1"/>
    <property type="molecule type" value="Genomic_DNA"/>
</dbReference>
<dbReference type="KEGG" id="psup:E5P55_00575"/>
<dbReference type="AlphaFoldDB" id="A0A7T0BRF5"/>
<sequence>MNRTSVSDEEIVLKNSIQIIYKIKIFILNSSFKLTTFYTSRIESMLADVAMVSNTNDSRYLLNKSLSGYTVNIFNNLKLVFIKDSNVDYEFGTGLVKITPGHSQIDFLLHKKNNLKIINILNLDGSFNNKTGIYFGTPMYECRKKIYVLLRNLKIVIYEKQYNTLLSYSEKSNLLVEPLLSNQ</sequence>
<dbReference type="InterPro" id="IPR009008">
    <property type="entry name" value="Val/Leu/Ile-tRNA-synth_edit"/>
</dbReference>